<dbReference type="Proteomes" id="UP000887566">
    <property type="component" value="Unplaced"/>
</dbReference>
<evidence type="ECO:0000313" key="2">
    <source>
        <dbReference type="Proteomes" id="UP000887566"/>
    </source>
</evidence>
<feature type="compositionally biased region" description="Basic and acidic residues" evidence="1">
    <location>
        <begin position="137"/>
        <end position="154"/>
    </location>
</feature>
<feature type="compositionally biased region" description="Polar residues" evidence="1">
    <location>
        <begin position="53"/>
        <end position="65"/>
    </location>
</feature>
<feature type="compositionally biased region" description="Acidic residues" evidence="1">
    <location>
        <begin position="368"/>
        <end position="381"/>
    </location>
</feature>
<feature type="compositionally biased region" description="Basic and acidic residues" evidence="1">
    <location>
        <begin position="210"/>
        <end position="221"/>
    </location>
</feature>
<evidence type="ECO:0000313" key="3">
    <source>
        <dbReference type="WBParaSite" id="PSAMB.scaffold2367size23592.g17463.t1"/>
    </source>
</evidence>
<sequence>MSSMEEGTQPTAAATKLPEPVVKPVITTATAQDHPANDKDKDNNGDAAPKLTANGTEPNGDQKASPTKTADSPPKPAAKPAESPKKEEPKPATPSASPLKAPEPPKPTPSPSSADKKKEKEEEKPSVEEPPMIKKIISHDTDKEDAASAHKDSKDDEWEVVGEKEIEQAKVKAAAAEKKAAEEKARLHKEEAAEKEEPSKKASPAASKATPEKKADSSAKEDEGDGAGSPQGKRVLPKWMVENADDLPEAGNEEEKAADEMDESAEASAPADVAVPASEGRGRGRGRGRGGRGRGRGGAREPRPTGDAGGEAGSDSPSRPRRSTTKKVDYANPDAATVAAEIDDADESNTSRAPRKAVRAPKRKSTEESGEDDYGQEDSGSDYDSRKKRGGAAASPRARGRGRGRGRGRPSAGAESASKRPSRAAASRGSKKAAPGSDEEEGEEVGEEQYQPRPSKRRAPADEDDAVDEPQADEPMDEDAGDDADTSGSKQPPKKRGRPPAKAKTTSSPAKPAAE</sequence>
<dbReference type="WBParaSite" id="PSAMB.scaffold2367size23592.g17463.t1">
    <property type="protein sequence ID" value="PSAMB.scaffold2367size23592.g17463.t1"/>
    <property type="gene ID" value="PSAMB.scaffold2367size23592.g17463"/>
</dbReference>
<keyword evidence="2" id="KW-1185">Reference proteome</keyword>
<feature type="compositionally biased region" description="Basic and acidic residues" evidence="1">
    <location>
        <begin position="161"/>
        <end position="200"/>
    </location>
</feature>
<accession>A0A914VQN4</accession>
<feature type="compositionally biased region" description="Basic residues" evidence="1">
    <location>
        <begin position="353"/>
        <end position="363"/>
    </location>
</feature>
<feature type="compositionally biased region" description="Pro residues" evidence="1">
    <location>
        <begin position="101"/>
        <end position="110"/>
    </location>
</feature>
<feature type="compositionally biased region" description="Basic and acidic residues" evidence="1">
    <location>
        <begin position="35"/>
        <end position="44"/>
    </location>
</feature>
<organism evidence="2 3">
    <name type="scientific">Plectus sambesii</name>
    <dbReference type="NCBI Taxonomy" id="2011161"/>
    <lineage>
        <taxon>Eukaryota</taxon>
        <taxon>Metazoa</taxon>
        <taxon>Ecdysozoa</taxon>
        <taxon>Nematoda</taxon>
        <taxon>Chromadorea</taxon>
        <taxon>Plectida</taxon>
        <taxon>Plectina</taxon>
        <taxon>Plectoidea</taxon>
        <taxon>Plectidae</taxon>
        <taxon>Plectus</taxon>
    </lineage>
</organism>
<feature type="compositionally biased region" description="Acidic residues" evidence="1">
    <location>
        <begin position="243"/>
        <end position="252"/>
    </location>
</feature>
<feature type="compositionally biased region" description="Basic and acidic residues" evidence="1">
    <location>
        <begin position="114"/>
        <end position="127"/>
    </location>
</feature>
<protein>
    <submittedName>
        <fullName evidence="3">Uncharacterized protein</fullName>
    </submittedName>
</protein>
<dbReference type="AlphaFoldDB" id="A0A914VQN4"/>
<feature type="compositionally biased region" description="Polar residues" evidence="1">
    <location>
        <begin position="1"/>
        <end position="12"/>
    </location>
</feature>
<feature type="compositionally biased region" description="Basic residues" evidence="1">
    <location>
        <begin position="398"/>
        <end position="408"/>
    </location>
</feature>
<feature type="compositionally biased region" description="Basic residues" evidence="1">
    <location>
        <begin position="283"/>
        <end position="297"/>
    </location>
</feature>
<proteinExistence type="predicted"/>
<feature type="compositionally biased region" description="Acidic residues" evidence="1">
    <location>
        <begin position="437"/>
        <end position="447"/>
    </location>
</feature>
<feature type="compositionally biased region" description="Low complexity" evidence="1">
    <location>
        <begin position="423"/>
        <end position="436"/>
    </location>
</feature>
<evidence type="ECO:0000256" key="1">
    <source>
        <dbReference type="SAM" id="MobiDB-lite"/>
    </source>
</evidence>
<feature type="compositionally biased region" description="Low complexity" evidence="1">
    <location>
        <begin position="266"/>
        <end position="279"/>
    </location>
</feature>
<feature type="region of interest" description="Disordered" evidence="1">
    <location>
        <begin position="1"/>
        <end position="515"/>
    </location>
</feature>
<reference evidence="3" key="1">
    <citation type="submission" date="2022-11" db="UniProtKB">
        <authorList>
            <consortium name="WormBaseParasite"/>
        </authorList>
    </citation>
    <scope>IDENTIFICATION</scope>
</reference>
<name>A0A914VQN4_9BILA</name>
<feature type="compositionally biased region" description="Basic residues" evidence="1">
    <location>
        <begin position="492"/>
        <end position="501"/>
    </location>
</feature>
<feature type="compositionally biased region" description="Acidic residues" evidence="1">
    <location>
        <begin position="462"/>
        <end position="485"/>
    </location>
</feature>